<keyword evidence="6 12" id="KW-1003">Cell membrane</keyword>
<dbReference type="Pfam" id="PF04995">
    <property type="entry name" value="CcmD"/>
    <property type="match status" value="1"/>
</dbReference>
<keyword evidence="7 12" id="KW-0997">Cell inner membrane</keyword>
<dbReference type="STRING" id="561184.SAMN05216376_10269"/>
<dbReference type="GeneID" id="66499942"/>
<evidence type="ECO:0000256" key="2">
    <source>
        <dbReference type="ARBA" id="ARBA00004377"/>
    </source>
</evidence>
<feature type="transmembrane region" description="Helical" evidence="12">
    <location>
        <begin position="12"/>
        <end position="32"/>
    </location>
</feature>
<evidence type="ECO:0000256" key="6">
    <source>
        <dbReference type="ARBA" id="ARBA00022475"/>
    </source>
</evidence>
<evidence type="ECO:0000256" key="4">
    <source>
        <dbReference type="ARBA" id="ARBA00016461"/>
    </source>
</evidence>
<dbReference type="AlphaFoldDB" id="A0A0B3RZD6"/>
<protein>
    <recommendedName>
        <fullName evidence="4 12">Heme exporter protein D</fullName>
    </recommendedName>
</protein>
<evidence type="ECO:0000256" key="5">
    <source>
        <dbReference type="ARBA" id="ARBA00022448"/>
    </source>
</evidence>
<evidence type="ECO:0000256" key="3">
    <source>
        <dbReference type="ARBA" id="ARBA00008741"/>
    </source>
</evidence>
<sequence length="52" mass="5857">MMPELGKYAGTVLSSYAVSLVLIVLLIVVSVLRSRRIKAELQRIEERQKKNG</sequence>
<dbReference type="Proteomes" id="UP000030960">
    <property type="component" value="Unassembled WGS sequence"/>
</dbReference>
<evidence type="ECO:0000256" key="1">
    <source>
        <dbReference type="ARBA" id="ARBA00002442"/>
    </source>
</evidence>
<comment type="similarity">
    <text evidence="3 12">Belongs to the CcmD/CycX/HelD family.</text>
</comment>
<evidence type="ECO:0000313" key="14">
    <source>
        <dbReference type="Proteomes" id="UP000030960"/>
    </source>
</evidence>
<dbReference type="GO" id="GO:0005886">
    <property type="term" value="C:plasma membrane"/>
    <property type="evidence" value="ECO:0007669"/>
    <property type="project" value="UniProtKB-SubCell"/>
</dbReference>
<comment type="subcellular location">
    <subcellularLocation>
        <location evidence="2 12">Cell inner membrane</location>
        <topology evidence="2 12">Single-pass membrane protein</topology>
    </subcellularLocation>
</comment>
<organism evidence="13 14">
    <name type="scientific">Mameliella alba</name>
    <dbReference type="NCBI Taxonomy" id="561184"/>
    <lineage>
        <taxon>Bacteria</taxon>
        <taxon>Pseudomonadati</taxon>
        <taxon>Pseudomonadota</taxon>
        <taxon>Alphaproteobacteria</taxon>
        <taxon>Rhodobacterales</taxon>
        <taxon>Roseobacteraceae</taxon>
        <taxon>Mameliella</taxon>
    </lineage>
</organism>
<keyword evidence="9 12" id="KW-0201">Cytochrome c-type biogenesis</keyword>
<keyword evidence="8 12" id="KW-0812">Transmembrane</keyword>
<gene>
    <name evidence="13" type="primary">ccmD</name>
    <name evidence="13" type="ORF">OA50_03128</name>
</gene>
<evidence type="ECO:0000256" key="12">
    <source>
        <dbReference type="RuleBase" id="RU363101"/>
    </source>
</evidence>
<evidence type="ECO:0000256" key="8">
    <source>
        <dbReference type="ARBA" id="ARBA00022692"/>
    </source>
</evidence>
<dbReference type="RefSeq" id="WP_172429616.1">
    <property type="nucleotide sequence ID" value="NZ_AP022337.1"/>
</dbReference>
<evidence type="ECO:0000256" key="11">
    <source>
        <dbReference type="ARBA" id="ARBA00023136"/>
    </source>
</evidence>
<reference evidence="13 14" key="1">
    <citation type="submission" date="2014-10" db="EMBL/GenBank/DDBJ databases">
        <title>Genome sequence of Ponticoccus sp. strain UMTAT08 isolated from clonal culture of toxic dinoflagellate Alexandrium tamiyavanichii.</title>
        <authorList>
            <person name="Gan H.Y."/>
            <person name="Muhd D.-D."/>
            <person name="Mohd Noor M.E."/>
            <person name="Yeong Y.S."/>
            <person name="Usup G."/>
        </authorList>
    </citation>
    <scope>NUCLEOTIDE SEQUENCE [LARGE SCALE GENOMIC DNA]</scope>
    <source>
        <strain evidence="13 14">UMTAT08</strain>
    </source>
</reference>
<accession>A0A0B3RZD6</accession>
<dbReference type="EMBL" id="JSUQ01000012">
    <property type="protein sequence ID" value="KHQ52113.1"/>
    <property type="molecule type" value="Genomic_DNA"/>
</dbReference>
<evidence type="ECO:0000256" key="7">
    <source>
        <dbReference type="ARBA" id="ARBA00022519"/>
    </source>
</evidence>
<keyword evidence="10 12" id="KW-1133">Transmembrane helix</keyword>
<comment type="caution">
    <text evidence="13">The sequence shown here is derived from an EMBL/GenBank/DDBJ whole genome shotgun (WGS) entry which is preliminary data.</text>
</comment>
<evidence type="ECO:0000313" key="13">
    <source>
        <dbReference type="EMBL" id="KHQ52113.1"/>
    </source>
</evidence>
<dbReference type="GO" id="GO:0015886">
    <property type="term" value="P:heme transport"/>
    <property type="evidence" value="ECO:0007669"/>
    <property type="project" value="InterPro"/>
</dbReference>
<dbReference type="GO" id="GO:0017004">
    <property type="term" value="P:cytochrome complex assembly"/>
    <property type="evidence" value="ECO:0007669"/>
    <property type="project" value="UniProtKB-KW"/>
</dbReference>
<comment type="function">
    <text evidence="1 12">Required for the export of heme to the periplasm for the biogenesis of c-type cytochromes.</text>
</comment>
<name>A0A0B3RZD6_9RHOB</name>
<evidence type="ECO:0000256" key="10">
    <source>
        <dbReference type="ARBA" id="ARBA00022989"/>
    </source>
</evidence>
<dbReference type="NCBIfam" id="TIGR03141">
    <property type="entry name" value="cytochro_ccmD"/>
    <property type="match status" value="1"/>
</dbReference>
<evidence type="ECO:0000256" key="9">
    <source>
        <dbReference type="ARBA" id="ARBA00022748"/>
    </source>
</evidence>
<proteinExistence type="inferred from homology"/>
<keyword evidence="5 12" id="KW-0813">Transport</keyword>
<dbReference type="InterPro" id="IPR007078">
    <property type="entry name" value="Haem_export_protD_CcmD"/>
</dbReference>
<keyword evidence="14" id="KW-1185">Reference proteome</keyword>
<keyword evidence="11 12" id="KW-0472">Membrane</keyword>